<dbReference type="AlphaFoldDB" id="A0A930L9X0"/>
<dbReference type="RefSeq" id="WP_303975568.1">
    <property type="nucleotide sequence ID" value="NZ_JABZXR010000011.1"/>
</dbReference>
<feature type="region of interest" description="Disordered" evidence="1">
    <location>
        <begin position="84"/>
        <end position="104"/>
    </location>
</feature>
<sequence length="182" mass="20079">MRIWSLHPSLLDRRALVACWRETLLAQKVLRGLTRGYMNHPQLIRFRAHPQPLEAVAAYLSGLADEADARGYSFNRALIGAGEDEAGENSTNENSVGKNGTDKNCADKAGNPYASVAHIPVPLGQLEYELAFLQHKVAGRDPEWEHRLSERLAARGGLAACAHPLFEVVPGAIEPWEKTKDF</sequence>
<evidence type="ECO:0000313" key="3">
    <source>
        <dbReference type="Proteomes" id="UP000756427"/>
    </source>
</evidence>
<gene>
    <name evidence="2" type="ORF">HXO64_03545</name>
</gene>
<dbReference type="EMBL" id="JABZXR010000011">
    <property type="protein sequence ID" value="MBF1663610.1"/>
    <property type="molecule type" value="Genomic_DNA"/>
</dbReference>
<reference evidence="2" key="1">
    <citation type="submission" date="2020-04" db="EMBL/GenBank/DDBJ databases">
        <title>Deep metagenomics examines the oral microbiome during advanced dental caries in children, revealing novel taxa and co-occurrences with host molecules.</title>
        <authorList>
            <person name="Baker J.L."/>
            <person name="Morton J.T."/>
            <person name="Dinis M."/>
            <person name="Alvarez R."/>
            <person name="Tran N.C."/>
            <person name="Knight R."/>
            <person name="Edlund A."/>
        </authorList>
    </citation>
    <scope>NUCLEOTIDE SEQUENCE</scope>
    <source>
        <strain evidence="2">JCVI_44_bin.2</strain>
    </source>
</reference>
<name>A0A930L9X0_9MICC</name>
<dbReference type="Proteomes" id="UP000756427">
    <property type="component" value="Unassembled WGS sequence"/>
</dbReference>
<evidence type="ECO:0000256" key="1">
    <source>
        <dbReference type="SAM" id="MobiDB-lite"/>
    </source>
</evidence>
<organism evidence="2 3">
    <name type="scientific">Rothia mucilaginosa</name>
    <dbReference type="NCBI Taxonomy" id="43675"/>
    <lineage>
        <taxon>Bacteria</taxon>
        <taxon>Bacillati</taxon>
        <taxon>Actinomycetota</taxon>
        <taxon>Actinomycetes</taxon>
        <taxon>Micrococcales</taxon>
        <taxon>Micrococcaceae</taxon>
        <taxon>Rothia</taxon>
    </lineage>
</organism>
<accession>A0A930L9X0</accession>
<protein>
    <submittedName>
        <fullName evidence="2">Pyrimidine dimer DNA glycosylase</fullName>
    </submittedName>
</protein>
<evidence type="ECO:0000313" key="2">
    <source>
        <dbReference type="EMBL" id="MBF1663610.1"/>
    </source>
</evidence>
<feature type="compositionally biased region" description="Polar residues" evidence="1">
    <location>
        <begin position="88"/>
        <end position="98"/>
    </location>
</feature>
<comment type="caution">
    <text evidence="2">The sequence shown here is derived from an EMBL/GenBank/DDBJ whole genome shotgun (WGS) entry which is preliminary data.</text>
</comment>
<proteinExistence type="predicted"/>
<dbReference type="Pfam" id="PF03013">
    <property type="entry name" value="Pyr_excise"/>
    <property type="match status" value="1"/>
</dbReference>
<dbReference type="InterPro" id="IPR004260">
    <property type="entry name" value="Pyr-dimer_DNA_glycosylase"/>
</dbReference>